<dbReference type="InterPro" id="IPR001338">
    <property type="entry name" value="Class_I_Hydrophobin"/>
</dbReference>
<keyword evidence="5 7" id="KW-0732">Signal</keyword>
<keyword evidence="3 7" id="KW-0134">Cell wall</keyword>
<evidence type="ECO:0000256" key="7">
    <source>
        <dbReference type="RuleBase" id="RU365009"/>
    </source>
</evidence>
<dbReference type="AlphaFoldDB" id="A0A409VZI7"/>
<evidence type="ECO:0000256" key="2">
    <source>
        <dbReference type="ARBA" id="ARBA00010446"/>
    </source>
</evidence>
<dbReference type="SMART" id="SM00075">
    <property type="entry name" value="HYDRO"/>
    <property type="match status" value="2"/>
</dbReference>
<sequence length="204" mass="20244">MFSRAISFTVVALPILAAATVLPRQNGNCNTGEIKCCNSTMESSLTTLATLGGLLGLNLPAISGLIGLSCSAITVGGLGGNSCSAQPVCCTNNTFMFSRAASFAVLALPIFAAATAIPRDGNCNTGQINCCNSTMTSSLTTLSQLGGLLGLSLPAIGGLIGLSCSPISVLGLGGNSCSAQPVCCTDNSFGGLISLGCSPINLNL</sequence>
<protein>
    <recommendedName>
        <fullName evidence="7">Hydrophobin</fullName>
    </recommendedName>
</protein>
<dbReference type="CDD" id="cd23507">
    <property type="entry name" value="hydrophobin_I"/>
    <property type="match status" value="2"/>
</dbReference>
<proteinExistence type="inferred from homology"/>
<evidence type="ECO:0000256" key="5">
    <source>
        <dbReference type="ARBA" id="ARBA00022729"/>
    </source>
</evidence>
<dbReference type="GO" id="GO:0009277">
    <property type="term" value="C:fungal-type cell wall"/>
    <property type="evidence" value="ECO:0007669"/>
    <property type="project" value="InterPro"/>
</dbReference>
<keyword evidence="4 7" id="KW-0964">Secreted</keyword>
<feature type="chain" id="PRO_5018816469" description="Hydrophobin" evidence="7">
    <location>
        <begin position="20"/>
        <end position="204"/>
    </location>
</feature>
<dbReference type="Pfam" id="PF01185">
    <property type="entry name" value="Hydrophobin"/>
    <property type="match status" value="2"/>
</dbReference>
<dbReference type="InterPro" id="IPR019778">
    <property type="entry name" value="Class_I_Hydrophobin_CS"/>
</dbReference>
<keyword evidence="9" id="KW-1185">Reference proteome</keyword>
<reference evidence="8 9" key="1">
    <citation type="journal article" date="2018" name="Evol. Lett.">
        <title>Horizontal gene cluster transfer increased hallucinogenic mushroom diversity.</title>
        <authorList>
            <person name="Reynolds H.T."/>
            <person name="Vijayakumar V."/>
            <person name="Gluck-Thaler E."/>
            <person name="Korotkin H.B."/>
            <person name="Matheny P.B."/>
            <person name="Slot J.C."/>
        </authorList>
    </citation>
    <scope>NUCLEOTIDE SEQUENCE [LARGE SCALE GENOMIC DNA]</scope>
    <source>
        <strain evidence="8 9">2629</strain>
    </source>
</reference>
<dbReference type="EMBL" id="NHTK01005905">
    <property type="protein sequence ID" value="PPQ71674.1"/>
    <property type="molecule type" value="Genomic_DNA"/>
</dbReference>
<dbReference type="InParanoid" id="A0A409VZI7"/>
<evidence type="ECO:0000256" key="3">
    <source>
        <dbReference type="ARBA" id="ARBA00022512"/>
    </source>
</evidence>
<comment type="similarity">
    <text evidence="2 7">Belongs to the fungal hydrophobin family.</text>
</comment>
<evidence type="ECO:0000313" key="8">
    <source>
        <dbReference type="EMBL" id="PPQ71674.1"/>
    </source>
</evidence>
<evidence type="ECO:0000313" key="9">
    <source>
        <dbReference type="Proteomes" id="UP000284842"/>
    </source>
</evidence>
<keyword evidence="6 7" id="KW-1015">Disulfide bond</keyword>
<comment type="caution">
    <text evidence="8">The sequence shown here is derived from an EMBL/GenBank/DDBJ whole genome shotgun (WGS) entry which is preliminary data.</text>
</comment>
<accession>A0A409VZI7</accession>
<dbReference type="STRING" id="181874.A0A409VZI7"/>
<evidence type="ECO:0000256" key="6">
    <source>
        <dbReference type="ARBA" id="ARBA00023157"/>
    </source>
</evidence>
<name>A0A409VZI7_9AGAR</name>
<dbReference type="PROSITE" id="PS00956">
    <property type="entry name" value="HYDROPHOBIN"/>
    <property type="match status" value="1"/>
</dbReference>
<dbReference type="GO" id="GO:0005199">
    <property type="term" value="F:structural constituent of cell wall"/>
    <property type="evidence" value="ECO:0007669"/>
    <property type="project" value="InterPro"/>
</dbReference>
<evidence type="ECO:0000256" key="1">
    <source>
        <dbReference type="ARBA" id="ARBA00004191"/>
    </source>
</evidence>
<dbReference type="OrthoDB" id="4225815at2759"/>
<comment type="subcellular location">
    <subcellularLocation>
        <location evidence="1 7">Secreted</location>
        <location evidence="1 7">Cell wall</location>
    </subcellularLocation>
</comment>
<organism evidence="8 9">
    <name type="scientific">Panaeolus cyanescens</name>
    <dbReference type="NCBI Taxonomy" id="181874"/>
    <lineage>
        <taxon>Eukaryota</taxon>
        <taxon>Fungi</taxon>
        <taxon>Dikarya</taxon>
        <taxon>Basidiomycota</taxon>
        <taxon>Agaricomycotina</taxon>
        <taxon>Agaricomycetes</taxon>
        <taxon>Agaricomycetidae</taxon>
        <taxon>Agaricales</taxon>
        <taxon>Agaricineae</taxon>
        <taxon>Galeropsidaceae</taxon>
        <taxon>Panaeolus</taxon>
    </lineage>
</organism>
<gene>
    <name evidence="8" type="ORF">CVT24_007827</name>
</gene>
<evidence type="ECO:0000256" key="4">
    <source>
        <dbReference type="ARBA" id="ARBA00022525"/>
    </source>
</evidence>
<feature type="signal peptide" evidence="7">
    <location>
        <begin position="1"/>
        <end position="19"/>
    </location>
</feature>
<dbReference type="Proteomes" id="UP000284842">
    <property type="component" value="Unassembled WGS sequence"/>
</dbReference>